<dbReference type="InterPro" id="IPR036576">
    <property type="entry name" value="WRKY_dom_sf"/>
</dbReference>
<dbReference type="SMART" id="SM00774">
    <property type="entry name" value="WRKY"/>
    <property type="match status" value="1"/>
</dbReference>
<feature type="compositionally biased region" description="Basic and acidic residues" evidence="6">
    <location>
        <begin position="1"/>
        <end position="12"/>
    </location>
</feature>
<dbReference type="InterPro" id="IPR044810">
    <property type="entry name" value="WRKY_plant"/>
</dbReference>
<dbReference type="InterPro" id="IPR003657">
    <property type="entry name" value="WRKY_dom"/>
</dbReference>
<evidence type="ECO:0000256" key="3">
    <source>
        <dbReference type="ARBA" id="ARBA00023125"/>
    </source>
</evidence>
<evidence type="ECO:0000256" key="5">
    <source>
        <dbReference type="ARBA" id="ARBA00023242"/>
    </source>
</evidence>
<dbReference type="PROSITE" id="PS50811">
    <property type="entry name" value="WRKY"/>
    <property type="match status" value="1"/>
</dbReference>
<proteinExistence type="predicted"/>
<evidence type="ECO:0000256" key="6">
    <source>
        <dbReference type="SAM" id="MobiDB-lite"/>
    </source>
</evidence>
<dbReference type="Proteomes" id="UP001291926">
    <property type="component" value="Unassembled WGS sequence"/>
</dbReference>
<keyword evidence="5" id="KW-0539">Nucleus</keyword>
<organism evidence="8 9">
    <name type="scientific">Penstemon davidsonii</name>
    <dbReference type="NCBI Taxonomy" id="160366"/>
    <lineage>
        <taxon>Eukaryota</taxon>
        <taxon>Viridiplantae</taxon>
        <taxon>Streptophyta</taxon>
        <taxon>Embryophyta</taxon>
        <taxon>Tracheophyta</taxon>
        <taxon>Spermatophyta</taxon>
        <taxon>Magnoliopsida</taxon>
        <taxon>eudicotyledons</taxon>
        <taxon>Gunneridae</taxon>
        <taxon>Pentapetalae</taxon>
        <taxon>asterids</taxon>
        <taxon>lamiids</taxon>
        <taxon>Lamiales</taxon>
        <taxon>Plantaginaceae</taxon>
        <taxon>Cheloneae</taxon>
        <taxon>Penstemon</taxon>
    </lineage>
</organism>
<evidence type="ECO:0000313" key="8">
    <source>
        <dbReference type="EMBL" id="KAK4491237.1"/>
    </source>
</evidence>
<dbReference type="EMBL" id="JAYDYQ010001087">
    <property type="protein sequence ID" value="KAK4491237.1"/>
    <property type="molecule type" value="Genomic_DNA"/>
</dbReference>
<evidence type="ECO:0000256" key="2">
    <source>
        <dbReference type="ARBA" id="ARBA00023015"/>
    </source>
</evidence>
<comment type="caution">
    <text evidence="8">The sequence shown here is derived from an EMBL/GenBank/DDBJ whole genome shotgun (WGS) entry which is preliminary data.</text>
</comment>
<dbReference type="PANTHER" id="PTHR31429:SF54">
    <property type="entry name" value="WRKY TRANSCRIPTION FACTOR 9-RELATED"/>
    <property type="match status" value="1"/>
</dbReference>
<dbReference type="PANTHER" id="PTHR31429">
    <property type="entry name" value="WRKY TRANSCRIPTION FACTOR 36-RELATED"/>
    <property type="match status" value="1"/>
</dbReference>
<feature type="region of interest" description="Disordered" evidence="6">
    <location>
        <begin position="1"/>
        <end position="20"/>
    </location>
</feature>
<keyword evidence="3" id="KW-0238">DNA-binding</keyword>
<evidence type="ECO:0000313" key="9">
    <source>
        <dbReference type="Proteomes" id="UP001291926"/>
    </source>
</evidence>
<keyword evidence="2" id="KW-0805">Transcription regulation</keyword>
<evidence type="ECO:0000256" key="4">
    <source>
        <dbReference type="ARBA" id="ARBA00023163"/>
    </source>
</evidence>
<comment type="subcellular location">
    <subcellularLocation>
        <location evidence="1">Nucleus</location>
    </subcellularLocation>
</comment>
<feature type="domain" description="WRKY" evidence="7">
    <location>
        <begin position="130"/>
        <end position="173"/>
    </location>
</feature>
<dbReference type="SUPFAM" id="SSF118290">
    <property type="entry name" value="WRKY DNA-binding domain"/>
    <property type="match status" value="1"/>
</dbReference>
<name>A0ABR0DPS6_9LAMI</name>
<evidence type="ECO:0000256" key="1">
    <source>
        <dbReference type="ARBA" id="ARBA00004123"/>
    </source>
</evidence>
<dbReference type="Pfam" id="PF03106">
    <property type="entry name" value="WRKY"/>
    <property type="match status" value="1"/>
</dbReference>
<keyword evidence="4" id="KW-0804">Transcription</keyword>
<protein>
    <recommendedName>
        <fullName evidence="7">WRKY domain-containing protein</fullName>
    </recommendedName>
</protein>
<sequence>MAEIDLSLKLDAQDQQAPAEEDSNMILLLNGNDSCEELAKSDPRIFQMISNIQEVSTQSVHEDDGREINDELKLSLRLKSHEGESEKEEKNKESILEGGQAQSKYNLPGITNIVASPPNKRARVSVRARCEAATLNDGCQWRKYGQKIAKGNPCPRAYYRCTVVPGCPVKKQVRTLYC</sequence>
<gene>
    <name evidence="8" type="ORF">RD792_001970</name>
</gene>
<keyword evidence="9" id="KW-1185">Reference proteome</keyword>
<reference evidence="8 9" key="1">
    <citation type="journal article" date="2023" name="bioRxiv">
        <title>Genome report: Whole genome sequence and annotation of Penstemon davidsonii.</title>
        <authorList>
            <person name="Ostevik K.L."/>
            <person name="Alabady M."/>
            <person name="Zhang M."/>
            <person name="Rausher M.D."/>
        </authorList>
    </citation>
    <scope>NUCLEOTIDE SEQUENCE [LARGE SCALE GENOMIC DNA]</scope>
    <source>
        <strain evidence="8">DNT005</strain>
        <tissue evidence="8">Whole leaf</tissue>
    </source>
</reference>
<evidence type="ECO:0000259" key="7">
    <source>
        <dbReference type="PROSITE" id="PS50811"/>
    </source>
</evidence>
<dbReference type="Gene3D" id="2.20.25.80">
    <property type="entry name" value="WRKY domain"/>
    <property type="match status" value="1"/>
</dbReference>
<accession>A0ABR0DPS6</accession>